<dbReference type="Gramene" id="rna-AYBTSS11_LOCUS23835">
    <property type="protein sequence ID" value="CAJ1971829.1"/>
    <property type="gene ID" value="gene-AYBTSS11_LOCUS23835"/>
</dbReference>
<organism evidence="1 2">
    <name type="scientific">Sphenostylis stenocarpa</name>
    <dbReference type="NCBI Taxonomy" id="92480"/>
    <lineage>
        <taxon>Eukaryota</taxon>
        <taxon>Viridiplantae</taxon>
        <taxon>Streptophyta</taxon>
        <taxon>Embryophyta</taxon>
        <taxon>Tracheophyta</taxon>
        <taxon>Spermatophyta</taxon>
        <taxon>Magnoliopsida</taxon>
        <taxon>eudicotyledons</taxon>
        <taxon>Gunneridae</taxon>
        <taxon>Pentapetalae</taxon>
        <taxon>rosids</taxon>
        <taxon>fabids</taxon>
        <taxon>Fabales</taxon>
        <taxon>Fabaceae</taxon>
        <taxon>Papilionoideae</taxon>
        <taxon>50 kb inversion clade</taxon>
        <taxon>NPAAA clade</taxon>
        <taxon>indigoferoid/millettioid clade</taxon>
        <taxon>Phaseoleae</taxon>
        <taxon>Sphenostylis</taxon>
    </lineage>
</organism>
<accession>A0AA86VUM3</accession>
<dbReference type="AlphaFoldDB" id="A0AA86VUM3"/>
<reference evidence="1" key="1">
    <citation type="submission" date="2023-10" db="EMBL/GenBank/DDBJ databases">
        <authorList>
            <person name="Domelevo Entfellner J.-B."/>
        </authorList>
    </citation>
    <scope>NUCLEOTIDE SEQUENCE</scope>
</reference>
<name>A0AA86VUM3_9FABA</name>
<sequence>MRRQKEEASSLLRDALSLMELVDLLRGISTVAMDEMGLFDLAGATSISMVEVASSSPIGVFPVRYINLYKPSYT</sequence>
<protein>
    <submittedName>
        <fullName evidence="1">Uncharacterized protein</fullName>
    </submittedName>
</protein>
<proteinExistence type="predicted"/>
<gene>
    <name evidence="1" type="ORF">AYBTSS11_LOCUS23835</name>
</gene>
<keyword evidence="2" id="KW-1185">Reference proteome</keyword>
<dbReference type="EMBL" id="OY731405">
    <property type="protein sequence ID" value="CAJ1971829.1"/>
    <property type="molecule type" value="Genomic_DNA"/>
</dbReference>
<evidence type="ECO:0000313" key="1">
    <source>
        <dbReference type="EMBL" id="CAJ1971829.1"/>
    </source>
</evidence>
<dbReference type="Proteomes" id="UP001189624">
    <property type="component" value="Chromosome 8"/>
</dbReference>
<evidence type="ECO:0000313" key="2">
    <source>
        <dbReference type="Proteomes" id="UP001189624"/>
    </source>
</evidence>